<accession>A0A0E9UFS6</accession>
<dbReference type="AlphaFoldDB" id="A0A0E9UFS6"/>
<protein>
    <submittedName>
        <fullName evidence="1">Uncharacterized protein</fullName>
    </submittedName>
</protein>
<proteinExistence type="predicted"/>
<evidence type="ECO:0000313" key="1">
    <source>
        <dbReference type="EMBL" id="JAH64095.1"/>
    </source>
</evidence>
<reference evidence="1" key="1">
    <citation type="submission" date="2014-11" db="EMBL/GenBank/DDBJ databases">
        <authorList>
            <person name="Amaro Gonzalez C."/>
        </authorList>
    </citation>
    <scope>NUCLEOTIDE SEQUENCE</scope>
</reference>
<name>A0A0E9UFS6_ANGAN</name>
<dbReference type="EMBL" id="GBXM01044482">
    <property type="protein sequence ID" value="JAH64095.1"/>
    <property type="molecule type" value="Transcribed_RNA"/>
</dbReference>
<reference evidence="1" key="2">
    <citation type="journal article" date="2015" name="Fish Shellfish Immunol.">
        <title>Early steps in the European eel (Anguilla anguilla)-Vibrio vulnificus interaction in the gills: Role of the RtxA13 toxin.</title>
        <authorList>
            <person name="Callol A."/>
            <person name="Pajuelo D."/>
            <person name="Ebbesson L."/>
            <person name="Teles M."/>
            <person name="MacKenzie S."/>
            <person name="Amaro C."/>
        </authorList>
    </citation>
    <scope>NUCLEOTIDE SEQUENCE</scope>
</reference>
<sequence length="42" mass="4289">MSSHSLDIAPLVFKALDAMVLQAGAFCHGCVLGKGYPALGAQ</sequence>
<organism evidence="1">
    <name type="scientific">Anguilla anguilla</name>
    <name type="common">European freshwater eel</name>
    <name type="synonym">Muraena anguilla</name>
    <dbReference type="NCBI Taxonomy" id="7936"/>
    <lineage>
        <taxon>Eukaryota</taxon>
        <taxon>Metazoa</taxon>
        <taxon>Chordata</taxon>
        <taxon>Craniata</taxon>
        <taxon>Vertebrata</taxon>
        <taxon>Euteleostomi</taxon>
        <taxon>Actinopterygii</taxon>
        <taxon>Neopterygii</taxon>
        <taxon>Teleostei</taxon>
        <taxon>Anguilliformes</taxon>
        <taxon>Anguillidae</taxon>
        <taxon>Anguilla</taxon>
    </lineage>
</organism>